<dbReference type="Proteomes" id="UP001422074">
    <property type="component" value="Unassembled WGS sequence"/>
</dbReference>
<evidence type="ECO:0000313" key="3">
    <source>
        <dbReference type="EMBL" id="MEN2743780.1"/>
    </source>
</evidence>
<name>A0ABU9X005_9MICC</name>
<feature type="region of interest" description="Disordered" evidence="1">
    <location>
        <begin position="21"/>
        <end position="49"/>
    </location>
</feature>
<dbReference type="RefSeq" id="WP_345883328.1">
    <property type="nucleotide sequence ID" value="NZ_JBDFRB010000003.1"/>
</dbReference>
<dbReference type="Gene3D" id="3.40.50.1820">
    <property type="entry name" value="alpha/beta hydrolase"/>
    <property type="match status" value="1"/>
</dbReference>
<evidence type="ECO:0000259" key="2">
    <source>
        <dbReference type="Pfam" id="PF12697"/>
    </source>
</evidence>
<evidence type="ECO:0000256" key="1">
    <source>
        <dbReference type="SAM" id="MobiDB-lite"/>
    </source>
</evidence>
<keyword evidence="4" id="KW-1185">Reference proteome</keyword>
<dbReference type="SUPFAM" id="SSF53474">
    <property type="entry name" value="alpha/beta-Hydrolases"/>
    <property type="match status" value="1"/>
</dbReference>
<gene>
    <name evidence="3" type="ORF">ABCQ75_04410</name>
</gene>
<sequence>MPATQLSASTVTTPDGAVLELFTAPDGTSSGSASSGSTSAGSAAATSDAGEGTLRGGVVVVHGSMVTADLYKDFALRLADALHGPVHVYNRRGRGGSSPQPEDYSLATEVADLGAVLAHTGTEAVFGHNYGGCIALHAGRELEIGRLAVYDPIISFEGSIKAEWMGEFEQALAAKDEDRALAVLLRGLQTAGPISKLPLPVLTVLNRIGSRTPLGKELSRLLPTGPAEIRAVVAADAQAKGFDELPLETLFLVGGASPEYFAEAAKKLDGVLPASDFDVLARLAHDAPTRPAKALIDRLGEFFAS</sequence>
<accession>A0ABU9X005</accession>
<keyword evidence="3" id="KW-0378">Hydrolase</keyword>
<feature type="domain" description="AB hydrolase-1" evidence="2">
    <location>
        <begin position="58"/>
        <end position="293"/>
    </location>
</feature>
<evidence type="ECO:0000313" key="4">
    <source>
        <dbReference type="Proteomes" id="UP001422074"/>
    </source>
</evidence>
<dbReference type="EMBL" id="JBDFRB010000003">
    <property type="protein sequence ID" value="MEN2743780.1"/>
    <property type="molecule type" value="Genomic_DNA"/>
</dbReference>
<dbReference type="InterPro" id="IPR000073">
    <property type="entry name" value="AB_hydrolase_1"/>
</dbReference>
<reference evidence="3 4" key="1">
    <citation type="submission" date="2024-05" db="EMBL/GenBank/DDBJ databases">
        <title>Sinomonas sp. nov., isolated from a waste landfill.</title>
        <authorList>
            <person name="Zhao Y."/>
        </authorList>
    </citation>
    <scope>NUCLEOTIDE SEQUENCE [LARGE SCALE GENOMIC DNA]</scope>
    <source>
        <strain evidence="3 4">CCTCC AB2014300</strain>
    </source>
</reference>
<organism evidence="3 4">
    <name type="scientific">Sinomonas halotolerans</name>
    <dbReference type="NCBI Taxonomy" id="1644133"/>
    <lineage>
        <taxon>Bacteria</taxon>
        <taxon>Bacillati</taxon>
        <taxon>Actinomycetota</taxon>
        <taxon>Actinomycetes</taxon>
        <taxon>Micrococcales</taxon>
        <taxon>Micrococcaceae</taxon>
        <taxon>Sinomonas</taxon>
    </lineage>
</organism>
<dbReference type="GO" id="GO:0016787">
    <property type="term" value="F:hydrolase activity"/>
    <property type="evidence" value="ECO:0007669"/>
    <property type="project" value="UniProtKB-KW"/>
</dbReference>
<dbReference type="Pfam" id="PF12697">
    <property type="entry name" value="Abhydrolase_6"/>
    <property type="match status" value="1"/>
</dbReference>
<comment type="caution">
    <text evidence="3">The sequence shown here is derived from an EMBL/GenBank/DDBJ whole genome shotgun (WGS) entry which is preliminary data.</text>
</comment>
<feature type="compositionally biased region" description="Low complexity" evidence="1">
    <location>
        <begin position="27"/>
        <end position="49"/>
    </location>
</feature>
<dbReference type="InterPro" id="IPR029058">
    <property type="entry name" value="AB_hydrolase_fold"/>
</dbReference>
<protein>
    <submittedName>
        <fullName evidence="3">Alpha/beta hydrolase</fullName>
    </submittedName>
</protein>
<proteinExistence type="predicted"/>